<name>H0URV6_9BACT</name>
<evidence type="ECO:0000256" key="3">
    <source>
        <dbReference type="ARBA" id="ARBA00022723"/>
    </source>
</evidence>
<dbReference type="InterPro" id="IPR058240">
    <property type="entry name" value="rSAM_sf"/>
</dbReference>
<keyword evidence="5 6" id="KW-0411">Iron-sulfur</keyword>
<dbReference type="SFLD" id="SFLDG01101">
    <property type="entry name" value="Uncharacterised_Radical_SAM_Su"/>
    <property type="match status" value="1"/>
</dbReference>
<accession>H0URV6</accession>
<feature type="domain" description="Radical SAM core" evidence="7">
    <location>
        <begin position="85"/>
        <end position="297"/>
    </location>
</feature>
<keyword evidence="3 6" id="KW-0479">Metal-binding</keyword>
<comment type="cofactor">
    <cofactor evidence="6">
        <name>[4Fe-4S] cluster</name>
        <dbReference type="ChEBI" id="CHEBI:49883"/>
    </cofactor>
    <text evidence="6">Binds 1 [4Fe-4S] cluster. The cluster is coordinated with 3 cysteines and an exchangeable S-adenosyl-L-methionine.</text>
</comment>
<dbReference type="PIRSF" id="PIRSF004869">
    <property type="entry name" value="PflX_prd"/>
    <property type="match status" value="1"/>
</dbReference>
<dbReference type="PANTHER" id="PTHR30352:SF5">
    <property type="entry name" value="PYRUVATE FORMATE-LYASE 1-ACTIVATING ENZYME"/>
    <property type="match status" value="1"/>
</dbReference>
<dbReference type="RefSeq" id="WP_006583539.1">
    <property type="nucleotide sequence ID" value="NZ_CM001377.1"/>
</dbReference>
<dbReference type="SUPFAM" id="SSF102114">
    <property type="entry name" value="Radical SAM enzymes"/>
    <property type="match status" value="1"/>
</dbReference>
<proteinExistence type="predicted"/>
<keyword evidence="8" id="KW-0456">Lyase</keyword>
<dbReference type="InterPro" id="IPR016431">
    <property type="entry name" value="Pyrv-formate_lyase-activ_prd"/>
</dbReference>
<keyword evidence="1" id="KW-0004">4Fe-4S</keyword>
<sequence length="351" mass="38626">MRRSKSSDLPYVDTKSLDDLQEASFWSPERDGCRCNLCFHRCFLTEGRWGYCGVRCFKGGALRSPFSGFFSGVAVDPVEKKPLYHWRPGSLILSLGSIGCNLKCPFCQNHQISQISDGRYDGKLLALSPPDIESLAIEAGVSAVAFTYNEPLVHMEYLIKACGYLKARGLATVLVTNGTVNLPPLYELKGLIDGANVDVKAFSKEGYDHVGGDISSVVKSVEALISMGVHVEITHLLVPGLSNHVEFEKMVRWITGLSRLIPLHISAYHPAYLMKTRPIPVTEIDRFVEIAREHLFNVYVGNIPERALNVTKCPNCGEDIIVRMGYNVVANYLDTLGNCGLCGSKVGIALP</sequence>
<dbReference type="SFLD" id="SFLDS00029">
    <property type="entry name" value="Radical_SAM"/>
    <property type="match status" value="1"/>
</dbReference>
<dbReference type="PANTHER" id="PTHR30352">
    <property type="entry name" value="PYRUVATE FORMATE-LYASE-ACTIVATING ENZYME"/>
    <property type="match status" value="1"/>
</dbReference>
<evidence type="ECO:0000313" key="9">
    <source>
        <dbReference type="Proteomes" id="UP000005730"/>
    </source>
</evidence>
<evidence type="ECO:0000259" key="7">
    <source>
        <dbReference type="PROSITE" id="PS51918"/>
    </source>
</evidence>
<dbReference type="STRING" id="926567.TheveDRAFT_0909"/>
<keyword evidence="4 6" id="KW-0408">Iron</keyword>
<dbReference type="HOGENOM" id="CLU_044176_1_0_0"/>
<dbReference type="EMBL" id="CM001377">
    <property type="protein sequence ID" value="EHM10045.1"/>
    <property type="molecule type" value="Genomic_DNA"/>
</dbReference>
<dbReference type="Proteomes" id="UP000005730">
    <property type="component" value="Chromosome"/>
</dbReference>
<gene>
    <name evidence="8" type="ORF">TheveDRAFT_0909</name>
</gene>
<dbReference type="InterPro" id="IPR007197">
    <property type="entry name" value="rSAM"/>
</dbReference>
<keyword evidence="2 6" id="KW-0949">S-adenosyl-L-methionine</keyword>
<dbReference type="InterPro" id="IPR027596">
    <property type="entry name" value="AmmeMemoSam_rS"/>
</dbReference>
<dbReference type="Pfam" id="PF04055">
    <property type="entry name" value="Radical_SAM"/>
    <property type="match status" value="1"/>
</dbReference>
<dbReference type="AlphaFoldDB" id="H0URV6"/>
<dbReference type="CDD" id="cd01335">
    <property type="entry name" value="Radical_SAM"/>
    <property type="match status" value="1"/>
</dbReference>
<dbReference type="NCBIfam" id="TIGR04337">
    <property type="entry name" value="AmmeMemoSam_rS"/>
    <property type="match status" value="1"/>
</dbReference>
<evidence type="ECO:0000256" key="4">
    <source>
        <dbReference type="ARBA" id="ARBA00023004"/>
    </source>
</evidence>
<dbReference type="GO" id="GO:0051539">
    <property type="term" value="F:4 iron, 4 sulfur cluster binding"/>
    <property type="evidence" value="ECO:0007669"/>
    <property type="project" value="UniProtKB-KW"/>
</dbReference>
<evidence type="ECO:0000313" key="8">
    <source>
        <dbReference type="EMBL" id="EHM10045.1"/>
    </source>
</evidence>
<dbReference type="PROSITE" id="PS51918">
    <property type="entry name" value="RADICAL_SAM"/>
    <property type="match status" value="1"/>
</dbReference>
<dbReference type="Gene3D" id="3.20.20.70">
    <property type="entry name" value="Aldolase class I"/>
    <property type="match status" value="1"/>
</dbReference>
<evidence type="ECO:0000256" key="2">
    <source>
        <dbReference type="ARBA" id="ARBA00022691"/>
    </source>
</evidence>
<protein>
    <submittedName>
        <fullName evidence="8">Pyruvate-formate lyase-activating enzyme</fullName>
    </submittedName>
</protein>
<feature type="binding site" evidence="6">
    <location>
        <position position="107"/>
    </location>
    <ligand>
        <name>[4Fe-4S] cluster</name>
        <dbReference type="ChEBI" id="CHEBI:49883"/>
        <note>4Fe-4S-S-AdoMet</note>
    </ligand>
</feature>
<evidence type="ECO:0000256" key="1">
    <source>
        <dbReference type="ARBA" id="ARBA00022485"/>
    </source>
</evidence>
<reference evidence="8 9" key="1">
    <citation type="submission" date="2011-10" db="EMBL/GenBank/DDBJ databases">
        <title>The Noncontiguous Finished genome of Thermanaerovibrio velox DSM 12556.</title>
        <authorList>
            <consortium name="US DOE Joint Genome Institute (JGI-PGF)"/>
            <person name="Lucas S."/>
            <person name="Copeland A."/>
            <person name="Lapidus A."/>
            <person name="Glavina del Rio T."/>
            <person name="Dalin E."/>
            <person name="Tice H."/>
            <person name="Bruce D."/>
            <person name="Goodwin L."/>
            <person name="Pitluck S."/>
            <person name="Peters L."/>
            <person name="Mikhailova N."/>
            <person name="Teshima H."/>
            <person name="Kyrpides N."/>
            <person name="Mavromatis K."/>
            <person name="Ivanova N."/>
            <person name="Markowitz V."/>
            <person name="Cheng J.-F."/>
            <person name="Hugenholtz P."/>
            <person name="Woyke T."/>
            <person name="Wu D."/>
            <person name="Spring S."/>
            <person name="Brambilla E.-M."/>
            <person name="Klenk H.-P."/>
            <person name="Eisen J.A."/>
        </authorList>
    </citation>
    <scope>NUCLEOTIDE SEQUENCE [LARGE SCALE GENOMIC DNA]</scope>
    <source>
        <strain evidence="8 9">DSM 12556</strain>
    </source>
</reference>
<dbReference type="OrthoDB" id="9778883at2"/>
<dbReference type="InterPro" id="IPR013785">
    <property type="entry name" value="Aldolase_TIM"/>
</dbReference>
<dbReference type="GO" id="GO:0016829">
    <property type="term" value="F:lyase activity"/>
    <property type="evidence" value="ECO:0007669"/>
    <property type="project" value="UniProtKB-KW"/>
</dbReference>
<evidence type="ECO:0000256" key="6">
    <source>
        <dbReference type="PIRSR" id="PIRSR004869-50"/>
    </source>
</evidence>
<keyword evidence="9" id="KW-1185">Reference proteome</keyword>
<feature type="binding site" evidence="6">
    <location>
        <position position="100"/>
    </location>
    <ligand>
        <name>[4Fe-4S] cluster</name>
        <dbReference type="ChEBI" id="CHEBI:49883"/>
        <note>4Fe-4S-S-AdoMet</note>
    </ligand>
</feature>
<organism evidence="8 9">
    <name type="scientific">Thermanaerovibrio velox DSM 12556</name>
    <dbReference type="NCBI Taxonomy" id="926567"/>
    <lineage>
        <taxon>Bacteria</taxon>
        <taxon>Thermotogati</taxon>
        <taxon>Synergistota</taxon>
        <taxon>Synergistia</taxon>
        <taxon>Synergistales</taxon>
        <taxon>Synergistaceae</taxon>
        <taxon>Thermanaerovibrio</taxon>
    </lineage>
</organism>
<dbReference type="GO" id="GO:0046872">
    <property type="term" value="F:metal ion binding"/>
    <property type="evidence" value="ECO:0007669"/>
    <property type="project" value="UniProtKB-KW"/>
</dbReference>
<dbReference type="eggNOG" id="COG1180">
    <property type="taxonomic scope" value="Bacteria"/>
</dbReference>
<evidence type="ECO:0000256" key="5">
    <source>
        <dbReference type="ARBA" id="ARBA00023014"/>
    </source>
</evidence>
<feature type="binding site" evidence="6">
    <location>
        <position position="104"/>
    </location>
    <ligand>
        <name>[4Fe-4S] cluster</name>
        <dbReference type="ChEBI" id="CHEBI:49883"/>
        <note>4Fe-4S-S-AdoMet</note>
    </ligand>
</feature>
<dbReference type="InterPro" id="IPR034457">
    <property type="entry name" value="Organic_radical-activating"/>
</dbReference>
<keyword evidence="8" id="KW-0670">Pyruvate</keyword>